<keyword evidence="1" id="KW-0479">Metal-binding</keyword>
<dbReference type="SMART" id="SM00184">
    <property type="entry name" value="RING"/>
    <property type="match status" value="1"/>
</dbReference>
<dbReference type="InterPro" id="IPR044249">
    <property type="entry name" value="XERICO-like"/>
</dbReference>
<dbReference type="GO" id="GO:0008270">
    <property type="term" value="F:zinc ion binding"/>
    <property type="evidence" value="ECO:0007669"/>
    <property type="project" value="UniProtKB-KW"/>
</dbReference>
<keyword evidence="4" id="KW-1185">Reference proteome</keyword>
<evidence type="ECO:0000259" key="2">
    <source>
        <dbReference type="PROSITE" id="PS50089"/>
    </source>
</evidence>
<dbReference type="InterPro" id="IPR013083">
    <property type="entry name" value="Znf_RING/FYVE/PHD"/>
</dbReference>
<dbReference type="Proteomes" id="UP000886520">
    <property type="component" value="Chromosome 15"/>
</dbReference>
<dbReference type="PANTHER" id="PTHR47258:SF1">
    <property type="entry name" value="E3 UBIQUITIN-PROTEIN LIGASE XERICO-RELATED"/>
    <property type="match status" value="1"/>
</dbReference>
<dbReference type="EMBL" id="JABFUD020000015">
    <property type="protein sequence ID" value="KAI5069069.1"/>
    <property type="molecule type" value="Genomic_DNA"/>
</dbReference>
<evidence type="ECO:0000256" key="1">
    <source>
        <dbReference type="PROSITE-ProRule" id="PRU00175"/>
    </source>
</evidence>
<organism evidence="3 4">
    <name type="scientific">Adiantum capillus-veneris</name>
    <name type="common">Maidenhair fern</name>
    <dbReference type="NCBI Taxonomy" id="13818"/>
    <lineage>
        <taxon>Eukaryota</taxon>
        <taxon>Viridiplantae</taxon>
        <taxon>Streptophyta</taxon>
        <taxon>Embryophyta</taxon>
        <taxon>Tracheophyta</taxon>
        <taxon>Polypodiopsida</taxon>
        <taxon>Polypodiidae</taxon>
        <taxon>Polypodiales</taxon>
        <taxon>Pteridineae</taxon>
        <taxon>Pteridaceae</taxon>
        <taxon>Vittarioideae</taxon>
        <taxon>Adiantum</taxon>
    </lineage>
</organism>
<name>A0A9D4ZBL3_ADICA</name>
<evidence type="ECO:0000313" key="4">
    <source>
        <dbReference type="Proteomes" id="UP000886520"/>
    </source>
</evidence>
<dbReference type="InterPro" id="IPR001841">
    <property type="entry name" value="Znf_RING"/>
</dbReference>
<reference evidence="3" key="1">
    <citation type="submission" date="2021-01" db="EMBL/GenBank/DDBJ databases">
        <title>Adiantum capillus-veneris genome.</title>
        <authorList>
            <person name="Fang Y."/>
            <person name="Liao Q."/>
        </authorList>
    </citation>
    <scope>NUCLEOTIDE SEQUENCE</scope>
    <source>
        <strain evidence="3">H3</strain>
        <tissue evidence="3">Leaf</tissue>
    </source>
</reference>
<gene>
    <name evidence="3" type="ORF">GOP47_0015370</name>
</gene>
<dbReference type="AlphaFoldDB" id="A0A9D4ZBL3"/>
<feature type="domain" description="RING-type" evidence="2">
    <location>
        <begin position="93"/>
        <end position="136"/>
    </location>
</feature>
<dbReference type="PANTHER" id="PTHR47258">
    <property type="match status" value="1"/>
</dbReference>
<dbReference type="Gene3D" id="3.30.40.10">
    <property type="entry name" value="Zinc/RING finger domain, C3HC4 (zinc finger)"/>
    <property type="match status" value="1"/>
</dbReference>
<protein>
    <recommendedName>
        <fullName evidence="2">RING-type domain-containing protein</fullName>
    </recommendedName>
</protein>
<proteinExistence type="predicted"/>
<dbReference type="SUPFAM" id="SSF57850">
    <property type="entry name" value="RING/U-box"/>
    <property type="match status" value="1"/>
</dbReference>
<accession>A0A9D4ZBL3</accession>
<evidence type="ECO:0000313" key="3">
    <source>
        <dbReference type="EMBL" id="KAI5069069.1"/>
    </source>
</evidence>
<sequence length="155" mass="17365">MGFSVFPNIADLLPTIIIKIAVSMKHTLNSFLRALGLAGEPPPTNHDSTHIVFPEEYELPSDLVFSGFSAEIVQALSLTLYDPNSMNLTDMECPVCLYEFQRGQEICLLPICKHVYHRHCLDKCLDHKRTTCPLCRASLVLEDSKKAAEKRATAF</sequence>
<keyword evidence="1" id="KW-0862">Zinc</keyword>
<keyword evidence="1" id="KW-0863">Zinc-finger</keyword>
<comment type="caution">
    <text evidence="3">The sequence shown here is derived from an EMBL/GenBank/DDBJ whole genome shotgun (WGS) entry which is preliminary data.</text>
</comment>
<dbReference type="Pfam" id="PF13639">
    <property type="entry name" value="zf-RING_2"/>
    <property type="match status" value="1"/>
</dbReference>
<dbReference type="OrthoDB" id="8062037at2759"/>
<dbReference type="PROSITE" id="PS50089">
    <property type="entry name" value="ZF_RING_2"/>
    <property type="match status" value="1"/>
</dbReference>